<sequence length="83" mass="9368">MTKSTIRSLENSQPVDNESFPERSQSVPESTCHDSQKLCTFWATIGECNTNKKWMESNCPVACSKCQSKHFSNILSSMKFNVS</sequence>
<comment type="caution">
    <text evidence="1">Lacks conserved residue(s) required for the propagation of feature annotation.</text>
</comment>
<evidence type="ECO:0000313" key="4">
    <source>
        <dbReference type="EMBL" id="VDO17483.1"/>
    </source>
</evidence>
<dbReference type="Proteomes" id="UP000280834">
    <property type="component" value="Unassembled WGS sequence"/>
</dbReference>
<name>A0A0R3QH15_9BILA</name>
<dbReference type="EMBL" id="UZAG01005103">
    <property type="protein sequence ID" value="VDO17483.1"/>
    <property type="molecule type" value="Genomic_DNA"/>
</dbReference>
<evidence type="ECO:0000256" key="1">
    <source>
        <dbReference type="PROSITE-ProRule" id="PRU01005"/>
    </source>
</evidence>
<keyword evidence="1" id="KW-1015">Disulfide bond</keyword>
<feature type="compositionally biased region" description="Polar residues" evidence="2">
    <location>
        <begin position="1"/>
        <end position="29"/>
    </location>
</feature>
<dbReference type="AlphaFoldDB" id="A0A0R3QH15"/>
<dbReference type="STRING" id="42155.A0A0R3QH15"/>
<dbReference type="Pfam" id="PF01549">
    <property type="entry name" value="ShK"/>
    <property type="match status" value="1"/>
</dbReference>
<evidence type="ECO:0000313" key="6">
    <source>
        <dbReference type="WBParaSite" id="BTMF_0000567501-mRNA-1"/>
    </source>
</evidence>
<keyword evidence="5" id="KW-1185">Reference proteome</keyword>
<proteinExistence type="predicted"/>
<feature type="region of interest" description="Disordered" evidence="2">
    <location>
        <begin position="1"/>
        <end position="30"/>
    </location>
</feature>
<dbReference type="WBParaSite" id="BTMF_0000567501-mRNA-1">
    <property type="protein sequence ID" value="BTMF_0000567501-mRNA-1"/>
    <property type="gene ID" value="BTMF_0000567501"/>
</dbReference>
<reference evidence="6" key="1">
    <citation type="submission" date="2017-02" db="UniProtKB">
        <authorList>
            <consortium name="WormBaseParasite"/>
        </authorList>
    </citation>
    <scope>IDENTIFICATION</scope>
</reference>
<organism evidence="6">
    <name type="scientific">Brugia timori</name>
    <dbReference type="NCBI Taxonomy" id="42155"/>
    <lineage>
        <taxon>Eukaryota</taxon>
        <taxon>Metazoa</taxon>
        <taxon>Ecdysozoa</taxon>
        <taxon>Nematoda</taxon>
        <taxon>Chromadorea</taxon>
        <taxon>Rhabditida</taxon>
        <taxon>Spirurina</taxon>
        <taxon>Spiruromorpha</taxon>
        <taxon>Filarioidea</taxon>
        <taxon>Onchocercidae</taxon>
        <taxon>Brugia</taxon>
    </lineage>
</organism>
<evidence type="ECO:0000256" key="2">
    <source>
        <dbReference type="SAM" id="MobiDB-lite"/>
    </source>
</evidence>
<evidence type="ECO:0000313" key="5">
    <source>
        <dbReference type="Proteomes" id="UP000280834"/>
    </source>
</evidence>
<dbReference type="PROSITE" id="PS51670">
    <property type="entry name" value="SHKT"/>
    <property type="match status" value="1"/>
</dbReference>
<accession>A0A0R3QH15</accession>
<protein>
    <submittedName>
        <fullName evidence="6">ShKT domain-containing protein</fullName>
    </submittedName>
</protein>
<reference evidence="4 5" key="2">
    <citation type="submission" date="2018-11" db="EMBL/GenBank/DDBJ databases">
        <authorList>
            <consortium name="Pathogen Informatics"/>
        </authorList>
    </citation>
    <scope>NUCLEOTIDE SEQUENCE [LARGE SCALE GENOMIC DNA]</scope>
</reference>
<evidence type="ECO:0000259" key="3">
    <source>
        <dbReference type="PROSITE" id="PS51670"/>
    </source>
</evidence>
<dbReference type="SMART" id="SM00254">
    <property type="entry name" value="ShKT"/>
    <property type="match status" value="1"/>
</dbReference>
<gene>
    <name evidence="4" type="ORF">BTMF_LOCUS4944</name>
</gene>
<feature type="domain" description="ShKT" evidence="3">
    <location>
        <begin position="32"/>
        <end position="66"/>
    </location>
</feature>
<dbReference type="InterPro" id="IPR003582">
    <property type="entry name" value="ShKT_dom"/>
</dbReference>
<feature type="disulfide bond" evidence="1">
    <location>
        <begin position="32"/>
        <end position="66"/>
    </location>
</feature>